<dbReference type="Proteomes" id="UP000596660">
    <property type="component" value="Unplaced"/>
</dbReference>
<dbReference type="Pfam" id="PF00078">
    <property type="entry name" value="RVT_1"/>
    <property type="match status" value="1"/>
</dbReference>
<dbReference type="InterPro" id="IPR026960">
    <property type="entry name" value="RVT-Znf"/>
</dbReference>
<dbReference type="PANTHER" id="PTHR33116">
    <property type="entry name" value="REVERSE TRANSCRIPTASE ZINC-BINDING DOMAIN-CONTAINING PROTEIN-RELATED-RELATED"/>
    <property type="match status" value="1"/>
</dbReference>
<dbReference type="InterPro" id="IPR000477">
    <property type="entry name" value="RT_dom"/>
</dbReference>
<reference evidence="4" key="2">
    <citation type="submission" date="2021-03" db="UniProtKB">
        <authorList>
            <consortium name="EnsemblPlants"/>
        </authorList>
    </citation>
    <scope>IDENTIFICATION</scope>
</reference>
<organism evidence="4 5">
    <name type="scientific">Chenopodium quinoa</name>
    <name type="common">Quinoa</name>
    <dbReference type="NCBI Taxonomy" id="63459"/>
    <lineage>
        <taxon>Eukaryota</taxon>
        <taxon>Viridiplantae</taxon>
        <taxon>Streptophyta</taxon>
        <taxon>Embryophyta</taxon>
        <taxon>Tracheophyta</taxon>
        <taxon>Spermatophyta</taxon>
        <taxon>Magnoliopsida</taxon>
        <taxon>eudicotyledons</taxon>
        <taxon>Gunneridae</taxon>
        <taxon>Pentapetalae</taxon>
        <taxon>Caryophyllales</taxon>
        <taxon>Chenopodiaceae</taxon>
        <taxon>Chenopodioideae</taxon>
        <taxon>Atripliceae</taxon>
        <taxon>Chenopodium</taxon>
    </lineage>
</organism>
<evidence type="ECO:0000259" key="2">
    <source>
        <dbReference type="Pfam" id="PF00078"/>
    </source>
</evidence>
<keyword evidence="1" id="KW-0472">Membrane</keyword>
<keyword evidence="1" id="KW-1133">Transmembrane helix</keyword>
<feature type="domain" description="Reverse transcriptase zinc-binding" evidence="3">
    <location>
        <begin position="388"/>
        <end position="475"/>
    </location>
</feature>
<accession>A0A803KVF9</accession>
<dbReference type="OMA" id="IEINDIC"/>
<feature type="domain" description="Reverse transcriptase" evidence="2">
    <location>
        <begin position="1"/>
        <end position="83"/>
    </location>
</feature>
<dbReference type="PANTHER" id="PTHR33116:SF78">
    <property type="entry name" value="OS12G0587133 PROTEIN"/>
    <property type="match status" value="1"/>
</dbReference>
<dbReference type="Gramene" id="AUR62003017-RA">
    <property type="protein sequence ID" value="AUR62003017-RA:cds"/>
    <property type="gene ID" value="AUR62003017"/>
</dbReference>
<sequence length="476" mass="55252">MKVDLNKAYDKVSWVFIEGVIRKINFPERWVRWIMECITSVSYPLLINGEPTKWFNPSVGLRQGDPLSPYIFILCMEVLSRRVSFLQGSGILTGIKPEHTTKIPTYPKEAAKRVKQEKTLGTYLGCPMDIDGRSTSALNFLVERVHQKVLSWKFQCLSQAGKLVLIHSILIAILSHIMYVYLLPKKFVTKMTSFCLQFFWGKSMGKKPIYWRKREVLEMRKEEGGLGFRNVSMLNKALIFKQAWRIHKEGKSLVSRVLKGKYHHSPIELAKRNKMPSKVSWEFRSMIKVAQQMKEGVGKCISNGRSTSITEDVWLKCGRVALKQSIGEEERSEYTKVSHLINAAGNWNCSLVWRLFPFHTARTILCNPTLPLPDEDKDIWIADKTGKYSTKSGYWWLMNKRQTNEVQRCNSWRVLWSLRIPRRWKILMWKILQGCTNVKGNLQKWGIEINDICEVCGTVSETAEHLFRDCPIIKRV</sequence>
<evidence type="ECO:0000256" key="1">
    <source>
        <dbReference type="SAM" id="Phobius"/>
    </source>
</evidence>
<dbReference type="Pfam" id="PF13966">
    <property type="entry name" value="zf-RVT"/>
    <property type="match status" value="1"/>
</dbReference>
<proteinExistence type="predicted"/>
<keyword evidence="1" id="KW-0812">Transmembrane</keyword>
<evidence type="ECO:0008006" key="6">
    <source>
        <dbReference type="Google" id="ProtNLM"/>
    </source>
</evidence>
<dbReference type="AlphaFoldDB" id="A0A803KVF9"/>
<evidence type="ECO:0000259" key="3">
    <source>
        <dbReference type="Pfam" id="PF13966"/>
    </source>
</evidence>
<dbReference type="EnsemblPlants" id="AUR62003017-RA">
    <property type="protein sequence ID" value="AUR62003017-RA:cds"/>
    <property type="gene ID" value="AUR62003017"/>
</dbReference>
<evidence type="ECO:0000313" key="4">
    <source>
        <dbReference type="EnsemblPlants" id="AUR62003017-RA:cds"/>
    </source>
</evidence>
<feature type="transmembrane region" description="Helical" evidence="1">
    <location>
        <begin position="163"/>
        <end position="183"/>
    </location>
</feature>
<protein>
    <recommendedName>
        <fullName evidence="6">Reverse transcriptase domain-containing protein</fullName>
    </recommendedName>
</protein>
<evidence type="ECO:0000313" key="5">
    <source>
        <dbReference type="Proteomes" id="UP000596660"/>
    </source>
</evidence>
<keyword evidence="5" id="KW-1185">Reference proteome</keyword>
<name>A0A803KVF9_CHEQI</name>
<reference evidence="4" key="1">
    <citation type="journal article" date="2017" name="Nature">
        <title>The genome of Chenopodium quinoa.</title>
        <authorList>
            <person name="Jarvis D.E."/>
            <person name="Ho Y.S."/>
            <person name="Lightfoot D.J."/>
            <person name="Schmoeckel S.M."/>
            <person name="Li B."/>
            <person name="Borm T.J.A."/>
            <person name="Ohyanagi H."/>
            <person name="Mineta K."/>
            <person name="Michell C.T."/>
            <person name="Saber N."/>
            <person name="Kharbatia N.M."/>
            <person name="Rupper R.R."/>
            <person name="Sharp A.R."/>
            <person name="Dally N."/>
            <person name="Boughton B.A."/>
            <person name="Woo Y.H."/>
            <person name="Gao G."/>
            <person name="Schijlen E.G.W.M."/>
            <person name="Guo X."/>
            <person name="Momin A.A."/>
            <person name="Negrao S."/>
            <person name="Al-Babili S."/>
            <person name="Gehring C."/>
            <person name="Roessner U."/>
            <person name="Jung C."/>
            <person name="Murphy K."/>
            <person name="Arold S.T."/>
            <person name="Gojobori T."/>
            <person name="van der Linden C.G."/>
            <person name="van Loo E.N."/>
            <person name="Jellen E.N."/>
            <person name="Maughan P.J."/>
            <person name="Tester M."/>
        </authorList>
    </citation>
    <scope>NUCLEOTIDE SEQUENCE [LARGE SCALE GENOMIC DNA]</scope>
    <source>
        <strain evidence="4">cv. PI 614886</strain>
    </source>
</reference>